<dbReference type="InterPro" id="IPR052173">
    <property type="entry name" value="Beta-lactam_resp_regulator"/>
</dbReference>
<evidence type="ECO:0000256" key="7">
    <source>
        <dbReference type="SAM" id="MobiDB-lite"/>
    </source>
</evidence>
<evidence type="ECO:0000256" key="5">
    <source>
        <dbReference type="ARBA" id="ARBA00023049"/>
    </source>
</evidence>
<keyword evidence="8" id="KW-1133">Transmembrane helix</keyword>
<gene>
    <name evidence="10" type="ORF">D6T64_09545</name>
</gene>
<organism evidence="10 11">
    <name type="scientific">Cryobacterium melibiosiphilum</name>
    <dbReference type="NCBI Taxonomy" id="995039"/>
    <lineage>
        <taxon>Bacteria</taxon>
        <taxon>Bacillati</taxon>
        <taxon>Actinomycetota</taxon>
        <taxon>Actinomycetes</taxon>
        <taxon>Micrococcales</taxon>
        <taxon>Microbacteriaceae</taxon>
        <taxon>Cryobacterium</taxon>
    </lineage>
</organism>
<evidence type="ECO:0000313" key="10">
    <source>
        <dbReference type="EMBL" id="RJT88790.1"/>
    </source>
</evidence>
<feature type="region of interest" description="Disordered" evidence="7">
    <location>
        <begin position="1"/>
        <end position="30"/>
    </location>
</feature>
<proteinExistence type="inferred from homology"/>
<feature type="transmembrane region" description="Helical" evidence="8">
    <location>
        <begin position="129"/>
        <end position="150"/>
    </location>
</feature>
<keyword evidence="2" id="KW-0479">Metal-binding</keyword>
<dbReference type="AlphaFoldDB" id="A0A3A5MF70"/>
<feature type="transmembrane region" description="Helical" evidence="8">
    <location>
        <begin position="37"/>
        <end position="59"/>
    </location>
</feature>
<dbReference type="GO" id="GO:0004222">
    <property type="term" value="F:metalloendopeptidase activity"/>
    <property type="evidence" value="ECO:0007669"/>
    <property type="project" value="InterPro"/>
</dbReference>
<sequence length="360" mass="37888">MSARRKPKQCASCSVRRPGPRRSRPCRSDPPHRHPPVIFAALVLGLIALILAAPAPILLARAHWTTRAPGVALVLWQSIALAGGVSMIGSLLTYGLVPFGDSVLDGTLELGQYLVGAPLPADTLFTHGLALSGAVILAVHLVLNLTATLISAERQRRRHLNLIGLLSDPLPDRPGLRVIDHAAPVAYCLPGGAQSATVLSNGLLRILDAHQLQGVIAHERAHLQQKHHLVLLAFKSWHSALPWFPIANRAETAVALLVELLADDQARRVVDDRVLATAITLVASAHSSAGTNPVPRADAPPPAREPQAGGPSGGSPGNRVEPRVRRLVVPQPPLHPGTRAGVLAASASLLVTPALLLLAA</sequence>
<dbReference type="CDD" id="cd07326">
    <property type="entry name" value="M56_BlaR1_MecR1_like"/>
    <property type="match status" value="1"/>
</dbReference>
<dbReference type="GO" id="GO:0006508">
    <property type="term" value="P:proteolysis"/>
    <property type="evidence" value="ECO:0007669"/>
    <property type="project" value="UniProtKB-KW"/>
</dbReference>
<feature type="domain" description="Peptidase M48" evidence="9">
    <location>
        <begin position="174"/>
        <end position="240"/>
    </location>
</feature>
<dbReference type="Gene3D" id="3.30.2010.10">
    <property type="entry name" value="Metalloproteases ('zincins'), catalytic domain"/>
    <property type="match status" value="1"/>
</dbReference>
<name>A0A3A5MF70_9MICO</name>
<dbReference type="Proteomes" id="UP000272015">
    <property type="component" value="Unassembled WGS sequence"/>
</dbReference>
<evidence type="ECO:0000256" key="4">
    <source>
        <dbReference type="ARBA" id="ARBA00022833"/>
    </source>
</evidence>
<accession>A0A3A5MF70</accession>
<comment type="similarity">
    <text evidence="6">Belongs to the peptidase M48 family.</text>
</comment>
<evidence type="ECO:0000256" key="1">
    <source>
        <dbReference type="ARBA" id="ARBA00022670"/>
    </source>
</evidence>
<comment type="cofactor">
    <cofactor evidence="6">
        <name>Zn(2+)</name>
        <dbReference type="ChEBI" id="CHEBI:29105"/>
    </cofactor>
    <text evidence="6">Binds 1 zinc ion per subunit.</text>
</comment>
<dbReference type="GO" id="GO:0046872">
    <property type="term" value="F:metal ion binding"/>
    <property type="evidence" value="ECO:0007669"/>
    <property type="project" value="UniProtKB-KW"/>
</dbReference>
<keyword evidence="11" id="KW-1185">Reference proteome</keyword>
<feature type="region of interest" description="Disordered" evidence="7">
    <location>
        <begin position="288"/>
        <end position="320"/>
    </location>
</feature>
<evidence type="ECO:0000256" key="2">
    <source>
        <dbReference type="ARBA" id="ARBA00022723"/>
    </source>
</evidence>
<evidence type="ECO:0000256" key="8">
    <source>
        <dbReference type="SAM" id="Phobius"/>
    </source>
</evidence>
<keyword evidence="4 6" id="KW-0862">Zinc</keyword>
<evidence type="ECO:0000256" key="6">
    <source>
        <dbReference type="RuleBase" id="RU003983"/>
    </source>
</evidence>
<keyword evidence="1 6" id="KW-0645">Protease</keyword>
<protein>
    <submittedName>
        <fullName evidence="10">M56 family peptidase</fullName>
    </submittedName>
</protein>
<keyword evidence="5 6" id="KW-0482">Metalloprotease</keyword>
<comment type="caution">
    <text evidence="10">The sequence shown here is derived from an EMBL/GenBank/DDBJ whole genome shotgun (WGS) entry which is preliminary data.</text>
</comment>
<dbReference type="EMBL" id="QZVS01000080">
    <property type="protein sequence ID" value="RJT88790.1"/>
    <property type="molecule type" value="Genomic_DNA"/>
</dbReference>
<evidence type="ECO:0000313" key="11">
    <source>
        <dbReference type="Proteomes" id="UP000272015"/>
    </source>
</evidence>
<keyword evidence="8" id="KW-0812">Transmembrane</keyword>
<reference evidence="10 11" key="1">
    <citation type="submission" date="2018-09" db="EMBL/GenBank/DDBJ databases">
        <title>Novel species of Cryobacterium.</title>
        <authorList>
            <person name="Liu Q."/>
            <person name="Xin Y.-H."/>
        </authorList>
    </citation>
    <scope>NUCLEOTIDE SEQUENCE [LARGE SCALE GENOMIC DNA]</scope>
    <source>
        <strain evidence="10 11">Hh39</strain>
    </source>
</reference>
<evidence type="ECO:0000256" key="3">
    <source>
        <dbReference type="ARBA" id="ARBA00022801"/>
    </source>
</evidence>
<feature type="transmembrane region" description="Helical" evidence="8">
    <location>
        <begin position="71"/>
        <end position="97"/>
    </location>
</feature>
<dbReference type="OrthoDB" id="9785340at2"/>
<keyword evidence="8" id="KW-0472">Membrane</keyword>
<dbReference type="PANTHER" id="PTHR34978:SF3">
    <property type="entry name" value="SLR0241 PROTEIN"/>
    <property type="match status" value="1"/>
</dbReference>
<dbReference type="PANTHER" id="PTHR34978">
    <property type="entry name" value="POSSIBLE SENSOR-TRANSDUCER PROTEIN BLAR"/>
    <property type="match status" value="1"/>
</dbReference>
<evidence type="ECO:0000259" key="9">
    <source>
        <dbReference type="Pfam" id="PF01435"/>
    </source>
</evidence>
<keyword evidence="3 6" id="KW-0378">Hydrolase</keyword>
<dbReference type="InterPro" id="IPR001915">
    <property type="entry name" value="Peptidase_M48"/>
</dbReference>
<dbReference type="Pfam" id="PF01435">
    <property type="entry name" value="Peptidase_M48"/>
    <property type="match status" value="1"/>
</dbReference>